<keyword evidence="1" id="KW-0472">Membrane</keyword>
<accession>A0A922KU13</accession>
<proteinExistence type="predicted"/>
<feature type="transmembrane region" description="Helical" evidence="1">
    <location>
        <begin position="77"/>
        <end position="96"/>
    </location>
</feature>
<keyword evidence="3" id="KW-1185">Reference proteome</keyword>
<dbReference type="EMBL" id="ASGP02000008">
    <property type="protein sequence ID" value="KAH9493541.1"/>
    <property type="molecule type" value="Genomic_DNA"/>
</dbReference>
<protein>
    <submittedName>
        <fullName evidence="2">Uncharacterized protein</fullName>
    </submittedName>
</protein>
<keyword evidence="1" id="KW-0812">Transmembrane</keyword>
<reference evidence="2" key="1">
    <citation type="submission" date="2013-05" db="EMBL/GenBank/DDBJ databases">
        <authorList>
            <person name="Yim A.K.Y."/>
            <person name="Chan T.F."/>
            <person name="Ji K.M."/>
            <person name="Liu X.Y."/>
            <person name="Zhou J.W."/>
            <person name="Li R.Q."/>
            <person name="Yang K.Y."/>
            <person name="Li J."/>
            <person name="Li M."/>
            <person name="Law P.T.W."/>
            <person name="Wu Y.L."/>
            <person name="Cai Z.L."/>
            <person name="Qin H."/>
            <person name="Bao Y."/>
            <person name="Leung R.K.K."/>
            <person name="Ng P.K.S."/>
            <person name="Zou J."/>
            <person name="Zhong X.J."/>
            <person name="Ran P.X."/>
            <person name="Zhong N.S."/>
            <person name="Liu Z.G."/>
            <person name="Tsui S.K.W."/>
        </authorList>
    </citation>
    <scope>NUCLEOTIDE SEQUENCE</scope>
    <source>
        <strain evidence="2">Derf</strain>
        <tissue evidence="2">Whole organism</tissue>
    </source>
</reference>
<sequence length="103" mass="11954">MVNLTALFIRNWTCHTHEHPDGQIDIRNLFLFIHYNPMILANIGTLSQQTSGVVPAMYVWVAIQFQTSSTTNLGFEWIWAMLAIFTYVIYCAWPIWQCLNVDS</sequence>
<evidence type="ECO:0000313" key="3">
    <source>
        <dbReference type="Proteomes" id="UP000790347"/>
    </source>
</evidence>
<comment type="caution">
    <text evidence="2">The sequence shown here is derived from an EMBL/GenBank/DDBJ whole genome shotgun (WGS) entry which is preliminary data.</text>
</comment>
<keyword evidence="1" id="KW-1133">Transmembrane helix</keyword>
<organism evidence="2 3">
    <name type="scientific">Dermatophagoides farinae</name>
    <name type="common">American house dust mite</name>
    <dbReference type="NCBI Taxonomy" id="6954"/>
    <lineage>
        <taxon>Eukaryota</taxon>
        <taxon>Metazoa</taxon>
        <taxon>Ecdysozoa</taxon>
        <taxon>Arthropoda</taxon>
        <taxon>Chelicerata</taxon>
        <taxon>Arachnida</taxon>
        <taxon>Acari</taxon>
        <taxon>Acariformes</taxon>
        <taxon>Sarcoptiformes</taxon>
        <taxon>Astigmata</taxon>
        <taxon>Psoroptidia</taxon>
        <taxon>Analgoidea</taxon>
        <taxon>Pyroglyphidae</taxon>
        <taxon>Dermatophagoidinae</taxon>
        <taxon>Dermatophagoides</taxon>
    </lineage>
</organism>
<dbReference type="AlphaFoldDB" id="A0A922KU13"/>
<evidence type="ECO:0000256" key="1">
    <source>
        <dbReference type="SAM" id="Phobius"/>
    </source>
</evidence>
<reference evidence="2" key="2">
    <citation type="journal article" date="2022" name="Res Sq">
        <title>Comparative Genomics Reveals Insights into the Divergent Evolution of Astigmatic Mites and Household Pest Adaptations.</title>
        <authorList>
            <person name="Xiong Q."/>
            <person name="Wan A.T.-Y."/>
            <person name="Liu X.-Y."/>
            <person name="Fung C.S.-H."/>
            <person name="Xiao X."/>
            <person name="Malainual N."/>
            <person name="Hou J."/>
            <person name="Wang L."/>
            <person name="Wang M."/>
            <person name="Yang K."/>
            <person name="Cui Y."/>
            <person name="Leung E."/>
            <person name="Nong W."/>
            <person name="Shin S.-K."/>
            <person name="Au S."/>
            <person name="Jeong K.Y."/>
            <person name="Chew F.T."/>
            <person name="Hui J."/>
            <person name="Leung T.F."/>
            <person name="Tungtrongchitr A."/>
            <person name="Zhong N."/>
            <person name="Liu Z."/>
            <person name="Tsui S."/>
        </authorList>
    </citation>
    <scope>NUCLEOTIDE SEQUENCE</scope>
    <source>
        <strain evidence="2">Derf</strain>
        <tissue evidence="2">Whole organism</tissue>
    </source>
</reference>
<evidence type="ECO:0000313" key="2">
    <source>
        <dbReference type="EMBL" id="KAH9493541.1"/>
    </source>
</evidence>
<gene>
    <name evidence="2" type="ORF">DERF_014282</name>
</gene>
<dbReference type="Proteomes" id="UP000790347">
    <property type="component" value="Unassembled WGS sequence"/>
</dbReference>
<name>A0A922KU13_DERFA</name>